<dbReference type="PANTHER" id="PTHR43249">
    <property type="entry name" value="UDP-N-ACETYL-2-AMINO-2-DEOXY-D-GLUCURONATE OXIDASE"/>
    <property type="match status" value="1"/>
</dbReference>
<evidence type="ECO:0000259" key="1">
    <source>
        <dbReference type="Pfam" id="PF01408"/>
    </source>
</evidence>
<dbReference type="SUPFAM" id="SSF55347">
    <property type="entry name" value="Glyceraldehyde-3-phosphate dehydrogenase-like, C-terminal domain"/>
    <property type="match status" value="1"/>
</dbReference>
<accession>A0A317ENH9</accession>
<dbReference type="PANTHER" id="PTHR43249:SF1">
    <property type="entry name" value="D-GLUCOSIDE 3-DEHYDROGENASE"/>
    <property type="match status" value="1"/>
</dbReference>
<dbReference type="Pfam" id="PF01408">
    <property type="entry name" value="GFO_IDH_MocA"/>
    <property type="match status" value="1"/>
</dbReference>
<dbReference type="EMBL" id="QGNZ01000002">
    <property type="protein sequence ID" value="PWS28174.1"/>
    <property type="molecule type" value="Genomic_DNA"/>
</dbReference>
<protein>
    <submittedName>
        <fullName evidence="3">Gfo/Idh/MocA family oxidoreductase</fullName>
    </submittedName>
</protein>
<dbReference type="Gene3D" id="3.30.360.10">
    <property type="entry name" value="Dihydrodipicolinate Reductase, domain 2"/>
    <property type="match status" value="1"/>
</dbReference>
<keyword evidence="4" id="KW-1185">Reference proteome</keyword>
<feature type="domain" description="Gfo/Idh/MocA-like oxidoreductase N-terminal" evidence="1">
    <location>
        <begin position="7"/>
        <end position="122"/>
    </location>
</feature>
<dbReference type="GO" id="GO:0000166">
    <property type="term" value="F:nucleotide binding"/>
    <property type="evidence" value="ECO:0007669"/>
    <property type="project" value="InterPro"/>
</dbReference>
<dbReference type="Gene3D" id="3.40.50.720">
    <property type="entry name" value="NAD(P)-binding Rossmann-like Domain"/>
    <property type="match status" value="1"/>
</dbReference>
<sequence>MENKKYHIAIIGCGRISGHHYRSIENVPGLSVSAVCDLEEDKAKAYSDEFGVPYYTDYRKMFNELAEIDIVVIATPSGMHYEHALEIMNNYGKHIIVEKPTFMRPDQLKEAYRVAQQKGLYIFPVFQNRYNKAVQRVKKALADGELGEIRIMNVRLRWCRPQRYYDLSPWRGTYSHDGGAISNQGIHHIDLLRYLGGEVEKVNAIMRTLGADIEVEDSVVATFTYDNGAIGSLEVTTSARPDDFEASLSIVGSKGLAQLGGIAVNKLEVFTPNPEECIKYSDDFSDLPDRGRVYGRGHQKMYEDIASFLFNNTPYPVSQDDSFGSISLLHSFYVSAEKSDWVKTTDQVQSDKLGRSNEELSNLYRTEVQLG</sequence>
<dbReference type="InterPro" id="IPR052515">
    <property type="entry name" value="Gfo/Idh/MocA_Oxidoreductase"/>
</dbReference>
<dbReference type="SUPFAM" id="SSF51735">
    <property type="entry name" value="NAD(P)-binding Rossmann-fold domains"/>
    <property type="match status" value="1"/>
</dbReference>
<organism evidence="3 4">
    <name type="scientific">Pedobacter yonginense</name>
    <dbReference type="NCBI Taxonomy" id="651869"/>
    <lineage>
        <taxon>Bacteria</taxon>
        <taxon>Pseudomonadati</taxon>
        <taxon>Bacteroidota</taxon>
        <taxon>Sphingobacteriia</taxon>
        <taxon>Sphingobacteriales</taxon>
        <taxon>Sphingobacteriaceae</taxon>
        <taxon>Pedobacter</taxon>
    </lineage>
</organism>
<dbReference type="OrthoDB" id="9815825at2"/>
<evidence type="ECO:0000313" key="4">
    <source>
        <dbReference type="Proteomes" id="UP000245379"/>
    </source>
</evidence>
<dbReference type="Proteomes" id="UP000245379">
    <property type="component" value="Unassembled WGS sequence"/>
</dbReference>
<dbReference type="AlphaFoldDB" id="A0A317ENH9"/>
<reference evidence="3 4" key="1">
    <citation type="submission" date="2018-05" db="EMBL/GenBank/DDBJ databases">
        <title>Pedobacter paludis sp. nov., isolated from wetland soil.</title>
        <authorList>
            <person name="Zhang Y."/>
            <person name="Wang G."/>
        </authorList>
    </citation>
    <scope>NUCLEOTIDE SEQUENCE [LARGE SCALE GENOMIC DNA]</scope>
    <source>
        <strain evidence="3 4">KCTC22721</strain>
    </source>
</reference>
<comment type="caution">
    <text evidence="3">The sequence shown here is derived from an EMBL/GenBank/DDBJ whole genome shotgun (WGS) entry which is preliminary data.</text>
</comment>
<dbReference type="InterPro" id="IPR036291">
    <property type="entry name" value="NAD(P)-bd_dom_sf"/>
</dbReference>
<name>A0A317ENH9_9SPHI</name>
<evidence type="ECO:0000313" key="3">
    <source>
        <dbReference type="EMBL" id="PWS28174.1"/>
    </source>
</evidence>
<proteinExistence type="predicted"/>
<evidence type="ECO:0000259" key="2">
    <source>
        <dbReference type="Pfam" id="PF22725"/>
    </source>
</evidence>
<dbReference type="Pfam" id="PF22725">
    <property type="entry name" value="GFO_IDH_MocA_C3"/>
    <property type="match status" value="1"/>
</dbReference>
<feature type="domain" description="GFO/IDH/MocA-like oxidoreductase" evidence="2">
    <location>
        <begin position="134"/>
        <end position="256"/>
    </location>
</feature>
<dbReference type="InterPro" id="IPR000683">
    <property type="entry name" value="Gfo/Idh/MocA-like_OxRdtase_N"/>
</dbReference>
<dbReference type="InterPro" id="IPR055170">
    <property type="entry name" value="GFO_IDH_MocA-like_dom"/>
</dbReference>
<gene>
    <name evidence="3" type="ORF">DHW03_11535</name>
</gene>
<dbReference type="RefSeq" id="WP_109925933.1">
    <property type="nucleotide sequence ID" value="NZ_QGNZ01000002.1"/>
</dbReference>